<comment type="caution">
    <text evidence="3">The sequence shown here is derived from an EMBL/GenBank/DDBJ whole genome shotgun (WGS) entry which is preliminary data.</text>
</comment>
<accession>A0A7C4ASF4</accession>
<reference evidence="3" key="1">
    <citation type="journal article" date="2020" name="mSystems">
        <title>Genome- and Community-Level Interaction Insights into Carbon Utilization and Element Cycling Functions of Hydrothermarchaeota in Hydrothermal Sediment.</title>
        <authorList>
            <person name="Zhou Z."/>
            <person name="Liu Y."/>
            <person name="Xu W."/>
            <person name="Pan J."/>
            <person name="Luo Z.H."/>
            <person name="Li M."/>
        </authorList>
    </citation>
    <scope>NUCLEOTIDE SEQUENCE [LARGE SCALE GENOMIC DNA]</scope>
    <source>
        <strain evidence="3">SpSt-769</strain>
    </source>
</reference>
<evidence type="ECO:0000313" key="3">
    <source>
        <dbReference type="EMBL" id="HGH61304.1"/>
    </source>
</evidence>
<feature type="region of interest" description="Disordered" evidence="1">
    <location>
        <begin position="21"/>
        <end position="98"/>
    </location>
</feature>
<sequence length="98" mass="10640">MTKMLLILTVLLCLVACAGAPQRSTEATRPSSIVEEDITSESPTRSNIPQQAAPDASAVPPPSIQDSQENALPPSSPGQRPPRRIIWRDQGTPERKQR</sequence>
<name>A0A7C4ASF4_9BACT</name>
<evidence type="ECO:0000256" key="1">
    <source>
        <dbReference type="SAM" id="MobiDB-lite"/>
    </source>
</evidence>
<feature type="compositionally biased region" description="Polar residues" evidence="1">
    <location>
        <begin position="22"/>
        <end position="31"/>
    </location>
</feature>
<feature type="signal peptide" evidence="2">
    <location>
        <begin position="1"/>
        <end position="18"/>
    </location>
</feature>
<dbReference type="AlphaFoldDB" id="A0A7C4ASF4"/>
<keyword evidence="2" id="KW-0732">Signal</keyword>
<feature type="chain" id="PRO_5027743615" evidence="2">
    <location>
        <begin position="19"/>
        <end position="98"/>
    </location>
</feature>
<organism evidence="3">
    <name type="scientific">Desulfomonile tiedjei</name>
    <dbReference type="NCBI Taxonomy" id="2358"/>
    <lineage>
        <taxon>Bacteria</taxon>
        <taxon>Pseudomonadati</taxon>
        <taxon>Thermodesulfobacteriota</taxon>
        <taxon>Desulfomonilia</taxon>
        <taxon>Desulfomonilales</taxon>
        <taxon>Desulfomonilaceae</taxon>
        <taxon>Desulfomonile</taxon>
    </lineage>
</organism>
<protein>
    <submittedName>
        <fullName evidence="3">Uncharacterized protein</fullName>
    </submittedName>
</protein>
<dbReference type="EMBL" id="DTGT01000262">
    <property type="protein sequence ID" value="HGH61304.1"/>
    <property type="molecule type" value="Genomic_DNA"/>
</dbReference>
<proteinExistence type="predicted"/>
<evidence type="ECO:0000256" key="2">
    <source>
        <dbReference type="SAM" id="SignalP"/>
    </source>
</evidence>
<gene>
    <name evidence="3" type="ORF">ENV54_08410</name>
</gene>
<feature type="compositionally biased region" description="Low complexity" evidence="1">
    <location>
        <begin position="49"/>
        <end position="58"/>
    </location>
</feature>